<comment type="similarity">
    <text evidence="2 6">Belongs to the PqqB family.</text>
</comment>
<dbReference type="RefSeq" id="WP_097029341.1">
    <property type="nucleotide sequence ID" value="NZ_OAOQ01000002.1"/>
</dbReference>
<accession>A0A285CMT7</accession>
<dbReference type="InterPro" id="IPR001279">
    <property type="entry name" value="Metallo-B-lactamas"/>
</dbReference>
<sequence length="300" mass="31575">MLRIIVLGSAAGGGLPQWNCNCAGCRTARTTPALRNGQCALAASADGENWFLVNASPDLRQQILDTPALQPRHGLRHSPIAGVILTNAEVDAVAGLLTLREGWPFALHAHADVLAVLTANPIFDVLRADLVPRLPMAPEVPFQPALPDGAPSGLTVRAFTVPGKPALYREDAGAAEGDTLGLHLSAGGRHAFILPGCAEVTPALAQRLRGADLVFFDGTLWSDDEMIRTGLSQKTGRRMGHISISGPDGAMAALEPLGIARKVFVHINNSNPVLIPGSLERAEVERAGWCVPIPGTEFVA</sequence>
<evidence type="ECO:0000256" key="5">
    <source>
        <dbReference type="ARBA" id="ARBA00022905"/>
    </source>
</evidence>
<proteinExistence type="inferred from homology"/>
<dbReference type="Proteomes" id="UP000219467">
    <property type="component" value="Unassembled WGS sequence"/>
</dbReference>
<dbReference type="GO" id="GO:0018189">
    <property type="term" value="P:pyrroloquinoline quinone biosynthetic process"/>
    <property type="evidence" value="ECO:0007669"/>
    <property type="project" value="UniProtKB-UniRule"/>
</dbReference>
<evidence type="ECO:0000313" key="8">
    <source>
        <dbReference type="EMBL" id="SNX68870.1"/>
    </source>
</evidence>
<evidence type="ECO:0000259" key="7">
    <source>
        <dbReference type="Pfam" id="PF12706"/>
    </source>
</evidence>
<dbReference type="PANTHER" id="PTHR42663">
    <property type="entry name" value="HYDROLASE C777.06C-RELATED-RELATED"/>
    <property type="match status" value="1"/>
</dbReference>
<comment type="function">
    <text evidence="6">May be involved in the transport of PQQ or its precursor to the periplasm.</text>
</comment>
<protein>
    <recommendedName>
        <fullName evidence="3 6">Coenzyme PQQ synthesis protein B</fullName>
    </recommendedName>
    <alternativeName>
        <fullName evidence="6">Pyrroloquinoline quinone biosynthesis protein B</fullName>
    </alternativeName>
</protein>
<reference evidence="9" key="1">
    <citation type="submission" date="2017-08" db="EMBL/GenBank/DDBJ databases">
        <authorList>
            <person name="Varghese N."/>
            <person name="Submissions S."/>
        </authorList>
    </citation>
    <scope>NUCLEOTIDE SEQUENCE [LARGE SCALE GENOMIC DNA]</scope>
    <source>
        <strain evidence="9">JA234</strain>
    </source>
</reference>
<dbReference type="Pfam" id="PF12706">
    <property type="entry name" value="Lactamase_B_2"/>
    <property type="match status" value="1"/>
</dbReference>
<dbReference type="InterPro" id="IPR011842">
    <property type="entry name" value="PQQ_synth_PqqB"/>
</dbReference>
<organism evidence="8 9">
    <name type="scientific">Cereibacter ovatus</name>
    <dbReference type="NCBI Taxonomy" id="439529"/>
    <lineage>
        <taxon>Bacteria</taxon>
        <taxon>Pseudomonadati</taxon>
        <taxon>Pseudomonadota</taxon>
        <taxon>Alphaproteobacteria</taxon>
        <taxon>Rhodobacterales</taxon>
        <taxon>Paracoccaceae</taxon>
        <taxon>Cereibacter</taxon>
    </lineage>
</organism>
<feature type="domain" description="Metallo-beta-lactamase" evidence="7">
    <location>
        <begin position="49"/>
        <end position="267"/>
    </location>
</feature>
<dbReference type="EMBL" id="OAOQ01000002">
    <property type="protein sequence ID" value="SNX68870.1"/>
    <property type="molecule type" value="Genomic_DNA"/>
</dbReference>
<dbReference type="HAMAP" id="MF_00653">
    <property type="entry name" value="PQQ_syn_PqqB"/>
    <property type="match status" value="1"/>
</dbReference>
<evidence type="ECO:0000256" key="2">
    <source>
        <dbReference type="ARBA" id="ARBA00008481"/>
    </source>
</evidence>
<dbReference type="UniPathway" id="UPA00539"/>
<evidence type="ECO:0000256" key="4">
    <source>
        <dbReference type="ARBA" id="ARBA00022448"/>
    </source>
</evidence>
<dbReference type="PANTHER" id="PTHR42663:SF7">
    <property type="entry name" value="COENZYME PQQ SYNTHESIS PROTEIN B"/>
    <property type="match status" value="1"/>
</dbReference>
<evidence type="ECO:0000256" key="1">
    <source>
        <dbReference type="ARBA" id="ARBA00004886"/>
    </source>
</evidence>
<keyword evidence="5 6" id="KW-0884">PQQ biosynthesis</keyword>
<comment type="pathway">
    <text evidence="1 6">Cofactor biosynthesis; pyrroloquinoline quinone biosynthesis.</text>
</comment>
<evidence type="ECO:0000256" key="6">
    <source>
        <dbReference type="HAMAP-Rule" id="MF_00653"/>
    </source>
</evidence>
<keyword evidence="4 6" id="KW-0813">Transport</keyword>
<dbReference type="AlphaFoldDB" id="A0A285CMT7"/>
<name>A0A285CMT7_9RHOB</name>
<evidence type="ECO:0000256" key="3">
    <source>
        <dbReference type="ARBA" id="ARBA00015084"/>
    </source>
</evidence>
<dbReference type="NCBIfam" id="TIGR02108">
    <property type="entry name" value="PQQ_syn_pqqB"/>
    <property type="match status" value="1"/>
</dbReference>
<evidence type="ECO:0000313" key="9">
    <source>
        <dbReference type="Proteomes" id="UP000219467"/>
    </source>
</evidence>
<dbReference type="InterPro" id="IPR036866">
    <property type="entry name" value="RibonucZ/Hydroxyglut_hydro"/>
</dbReference>
<dbReference type="SUPFAM" id="SSF56281">
    <property type="entry name" value="Metallo-hydrolase/oxidoreductase"/>
    <property type="match status" value="1"/>
</dbReference>
<dbReference type="Gene3D" id="3.60.15.10">
    <property type="entry name" value="Ribonuclease Z/Hydroxyacylglutathione hydrolase-like"/>
    <property type="match status" value="1"/>
</dbReference>
<dbReference type="OrthoDB" id="9778305at2"/>
<gene>
    <name evidence="6" type="primary">pqqB</name>
    <name evidence="8" type="ORF">SAMN05878503_102323</name>
</gene>
<keyword evidence="9" id="KW-1185">Reference proteome</keyword>